<dbReference type="AlphaFoldDB" id="A0AA41Q8T3"/>
<accession>A0AA41Q8T3</accession>
<proteinExistence type="predicted"/>
<dbReference type="Proteomes" id="UP001165378">
    <property type="component" value="Unassembled WGS sequence"/>
</dbReference>
<gene>
    <name evidence="1" type="ORF">LZ495_38185</name>
</gene>
<dbReference type="EMBL" id="JAKFHA010000042">
    <property type="protein sequence ID" value="MCF2533015.1"/>
    <property type="molecule type" value="Genomic_DNA"/>
</dbReference>
<dbReference type="Pfam" id="PF13279">
    <property type="entry name" value="4HBT_2"/>
    <property type="match status" value="1"/>
</dbReference>
<keyword evidence="2" id="KW-1185">Reference proteome</keyword>
<dbReference type="RefSeq" id="WP_235057787.1">
    <property type="nucleotide sequence ID" value="NZ_JAKFHA010000042.1"/>
</dbReference>
<evidence type="ECO:0000313" key="2">
    <source>
        <dbReference type="Proteomes" id="UP001165378"/>
    </source>
</evidence>
<dbReference type="SUPFAM" id="SSF54637">
    <property type="entry name" value="Thioesterase/thiol ester dehydrase-isomerase"/>
    <property type="match status" value="1"/>
</dbReference>
<dbReference type="CDD" id="cd00586">
    <property type="entry name" value="4HBT"/>
    <property type="match status" value="1"/>
</dbReference>
<comment type="caution">
    <text evidence="1">The sequence shown here is derived from an EMBL/GenBank/DDBJ whole genome shotgun (WGS) entry which is preliminary data.</text>
</comment>
<organism evidence="1 2">
    <name type="scientific">Yinghuangia soli</name>
    <dbReference type="NCBI Taxonomy" id="2908204"/>
    <lineage>
        <taxon>Bacteria</taxon>
        <taxon>Bacillati</taxon>
        <taxon>Actinomycetota</taxon>
        <taxon>Actinomycetes</taxon>
        <taxon>Kitasatosporales</taxon>
        <taxon>Streptomycetaceae</taxon>
        <taxon>Yinghuangia</taxon>
    </lineage>
</organism>
<protein>
    <submittedName>
        <fullName evidence="1">Acyl-CoA thioesterase</fullName>
    </submittedName>
</protein>
<dbReference type="Gene3D" id="3.10.129.10">
    <property type="entry name" value="Hotdog Thioesterase"/>
    <property type="match status" value="1"/>
</dbReference>
<sequence>MTVETTAPAHPTYGEYLPVTVHFDDLDAFGFLHNTRHPLLVARAWDDCLAGYGIAYDGDWSTGDVCYAVKELQIGYEAPVTRHGRYLMHLWIERLGSTGLTHGFRLCSADGTTTHARGRRVLVRLDSASRTPTPWTDAFRTTAAPALTPAD</sequence>
<evidence type="ECO:0000313" key="1">
    <source>
        <dbReference type="EMBL" id="MCF2533015.1"/>
    </source>
</evidence>
<name>A0AA41Q8T3_9ACTN</name>
<reference evidence="1" key="1">
    <citation type="submission" date="2022-01" db="EMBL/GenBank/DDBJ databases">
        <title>Genome-Based Taxonomic Classification of the Phylum Actinobacteria.</title>
        <authorList>
            <person name="Gao Y."/>
        </authorList>
    </citation>
    <scope>NUCLEOTIDE SEQUENCE</scope>
    <source>
        <strain evidence="1">KLBMP 8922</strain>
    </source>
</reference>
<dbReference type="InterPro" id="IPR029069">
    <property type="entry name" value="HotDog_dom_sf"/>
</dbReference>